<accession>A0A4V3D4D5</accession>
<keyword evidence="2" id="KW-0732">Signal</keyword>
<evidence type="ECO:0000313" key="3">
    <source>
        <dbReference type="EMBL" id="TDQ34776.1"/>
    </source>
</evidence>
<dbReference type="SUPFAM" id="SSF53474">
    <property type="entry name" value="alpha/beta-Hydrolases"/>
    <property type="match status" value="1"/>
</dbReference>
<dbReference type="RefSeq" id="WP_101497866.1">
    <property type="nucleotide sequence ID" value="NZ_LNJZ01000009.1"/>
</dbReference>
<dbReference type="InterPro" id="IPR029058">
    <property type="entry name" value="AB_hydrolase_fold"/>
</dbReference>
<feature type="chain" id="PRO_5020679386" evidence="2">
    <location>
        <begin position="20"/>
        <end position="340"/>
    </location>
</feature>
<protein>
    <submittedName>
        <fullName evidence="3">Uncharacterized protein DUF3530</fullName>
    </submittedName>
</protein>
<dbReference type="Proteomes" id="UP000294575">
    <property type="component" value="Unassembled WGS sequence"/>
</dbReference>
<evidence type="ECO:0000256" key="1">
    <source>
        <dbReference type="SAM" id="MobiDB-lite"/>
    </source>
</evidence>
<reference evidence="3 4" key="1">
    <citation type="submission" date="2019-03" db="EMBL/GenBank/DDBJ databases">
        <title>Genomic Encyclopedia of Type Strains, Phase IV (KMG-IV): sequencing the most valuable type-strain genomes for metagenomic binning, comparative biology and taxonomic classification.</title>
        <authorList>
            <person name="Goeker M."/>
        </authorList>
    </citation>
    <scope>NUCLEOTIDE SEQUENCE [LARGE SCALE GENOMIC DNA]</scope>
    <source>
        <strain evidence="3 4">DSM 28679</strain>
    </source>
</reference>
<gene>
    <name evidence="3" type="ORF">DFQ45_11724</name>
</gene>
<feature type="compositionally biased region" description="Low complexity" evidence="1">
    <location>
        <begin position="179"/>
        <end position="193"/>
    </location>
</feature>
<evidence type="ECO:0000313" key="4">
    <source>
        <dbReference type="Proteomes" id="UP000294575"/>
    </source>
</evidence>
<evidence type="ECO:0000256" key="2">
    <source>
        <dbReference type="SAM" id="SignalP"/>
    </source>
</evidence>
<dbReference type="Gene3D" id="3.40.50.1820">
    <property type="entry name" value="alpha/beta hydrolase"/>
    <property type="match status" value="1"/>
</dbReference>
<comment type="caution">
    <text evidence="3">The sequence shown here is derived from an EMBL/GenBank/DDBJ whole genome shotgun (WGS) entry which is preliminary data.</text>
</comment>
<sequence length="340" mass="36550">MGKRLIILALGCCIALLHAGESDTASDPELAGQPASVAEEIERPSLRSQHQLELQRLQRAYPGQFRALHSEFEAAAALYLPANQSQARGWVILLPGTGQPADATFNIERLRQTLPDSGWHTLSLQLPAPDFAGLHVSPPPEPLLPDTGDSPEENDAAEVQAAEAPLPDTPEQPADDDGMSAPDADAPASTATADSEETAKPDHARRMLALLDAASNMARESQPARLVVLGQQEGAYWALRWLAAQEPSPPADALILLHPQQAEPSPALDELSGRLNIPVADYYLALNAGASQAARQRLNSSKRNANSQYRQTGLREPAEALQEGELVRRVKGWLILLDAN</sequence>
<proteinExistence type="predicted"/>
<keyword evidence="4" id="KW-1185">Reference proteome</keyword>
<feature type="region of interest" description="Disordered" evidence="1">
    <location>
        <begin position="130"/>
        <end position="202"/>
    </location>
</feature>
<name>A0A4V3D4D5_9GAMM</name>
<dbReference type="OrthoDB" id="6193602at2"/>
<dbReference type="InterPro" id="IPR022529">
    <property type="entry name" value="DUF3530"/>
</dbReference>
<organism evidence="3 4">
    <name type="scientific">Thiopseudomonas denitrificans</name>
    <dbReference type="NCBI Taxonomy" id="1501432"/>
    <lineage>
        <taxon>Bacteria</taxon>
        <taxon>Pseudomonadati</taxon>
        <taxon>Pseudomonadota</taxon>
        <taxon>Gammaproteobacteria</taxon>
        <taxon>Pseudomonadales</taxon>
        <taxon>Pseudomonadaceae</taxon>
        <taxon>Thiopseudomonas</taxon>
    </lineage>
</organism>
<dbReference type="EMBL" id="SNYK01000017">
    <property type="protein sequence ID" value="TDQ34776.1"/>
    <property type="molecule type" value="Genomic_DNA"/>
</dbReference>
<dbReference type="Pfam" id="PF12048">
    <property type="entry name" value="DUF3530"/>
    <property type="match status" value="1"/>
</dbReference>
<feature type="signal peptide" evidence="2">
    <location>
        <begin position="1"/>
        <end position="19"/>
    </location>
</feature>
<dbReference type="AlphaFoldDB" id="A0A4V3D4D5"/>